<dbReference type="EMBL" id="JAROYP010000026">
    <property type="protein sequence ID" value="MDH5164202.1"/>
    <property type="molecule type" value="Genomic_DNA"/>
</dbReference>
<dbReference type="GeneID" id="79870955"/>
<name>A0A8E2I7B1_9BACI</name>
<evidence type="ECO:0000313" key="2">
    <source>
        <dbReference type="EMBL" id="MDH5164202.1"/>
    </source>
</evidence>
<protein>
    <submittedName>
        <fullName evidence="2">YaaR family protein</fullName>
    </submittedName>
</protein>
<accession>A0A8E2I7B1</accession>
<dbReference type="RefSeq" id="WP_058006118.1">
    <property type="nucleotide sequence ID" value="NZ_BOQX01000017.1"/>
</dbReference>
<sequence length="146" mass="17089">MKINQDLRLGLDNKRPDQKGSNSSNIKFTEIIHKQDEKLQIEQLNKLISEIDQAGERLSRSRTFKDLTKYKNLVKRFIKETVDFGMNLKQSHTWNQYGEGRKLSIVEQIDKHLVELTEDYIKKDKTQIDILGKIGEIKGLILNIYT</sequence>
<dbReference type="Pfam" id="PF03885">
    <property type="entry name" value="DUF327"/>
    <property type="match status" value="1"/>
</dbReference>
<organism evidence="3 4">
    <name type="scientific">Heyndrickxia oleronia</name>
    <dbReference type="NCBI Taxonomy" id="38875"/>
    <lineage>
        <taxon>Bacteria</taxon>
        <taxon>Bacillati</taxon>
        <taxon>Bacillota</taxon>
        <taxon>Bacilli</taxon>
        <taxon>Bacillales</taxon>
        <taxon>Bacillaceae</taxon>
        <taxon>Heyndrickxia</taxon>
    </lineage>
</organism>
<dbReference type="Gene3D" id="1.20.120.490">
    <property type="entry name" value="Hypothetical protein TM1646-like domain"/>
    <property type="match status" value="1"/>
</dbReference>
<reference evidence="3 4" key="1">
    <citation type="submission" date="2017-01" db="EMBL/GenBank/DDBJ databases">
        <title>Draft genome sequence of Bacillus oleronius.</title>
        <authorList>
            <person name="Allam M."/>
        </authorList>
    </citation>
    <scope>NUCLEOTIDE SEQUENCE [LARGE SCALE GENOMIC DNA]</scope>
    <source>
        <strain evidence="3 4">DSM 9356</strain>
    </source>
</reference>
<dbReference type="Proteomes" id="UP000189761">
    <property type="component" value="Unassembled WGS sequence"/>
</dbReference>
<evidence type="ECO:0000256" key="1">
    <source>
        <dbReference type="SAM" id="MobiDB-lite"/>
    </source>
</evidence>
<keyword evidence="4" id="KW-1185">Reference proteome</keyword>
<dbReference type="InterPro" id="IPR024042">
    <property type="entry name" value="TM1646-like_dom_sf"/>
</dbReference>
<evidence type="ECO:0000313" key="3">
    <source>
        <dbReference type="EMBL" id="OOP66193.1"/>
    </source>
</evidence>
<reference evidence="2" key="2">
    <citation type="submission" date="2023-03" db="EMBL/GenBank/DDBJ databases">
        <title>Bacterial isolates from washroom surfaces on a university campus.</title>
        <authorList>
            <person name="Holman D.B."/>
            <person name="Gzyl K.E."/>
            <person name="Taheri A.E."/>
        </authorList>
    </citation>
    <scope>NUCLEOTIDE SEQUENCE</scope>
    <source>
        <strain evidence="2">RD03</strain>
    </source>
</reference>
<comment type="caution">
    <text evidence="3">The sequence shown here is derived from an EMBL/GenBank/DDBJ whole genome shotgun (WGS) entry which is preliminary data.</text>
</comment>
<feature type="region of interest" description="Disordered" evidence="1">
    <location>
        <begin position="1"/>
        <end position="24"/>
    </location>
</feature>
<dbReference type="InterPro" id="IPR005585">
    <property type="entry name" value="DUF327"/>
</dbReference>
<dbReference type="Proteomes" id="UP001159179">
    <property type="component" value="Unassembled WGS sequence"/>
</dbReference>
<dbReference type="AlphaFoldDB" id="A0A8E2I7B1"/>
<feature type="compositionally biased region" description="Basic and acidic residues" evidence="1">
    <location>
        <begin position="9"/>
        <end position="18"/>
    </location>
</feature>
<dbReference type="EMBL" id="MTLA01000355">
    <property type="protein sequence ID" value="OOP66193.1"/>
    <property type="molecule type" value="Genomic_DNA"/>
</dbReference>
<dbReference type="SUPFAM" id="SSF158397">
    <property type="entry name" value="TM1646-like"/>
    <property type="match status" value="1"/>
</dbReference>
<proteinExistence type="predicted"/>
<gene>
    <name evidence="3" type="ORF">BWZ43_22295</name>
    <name evidence="2" type="ORF">P5X88_25035</name>
</gene>
<evidence type="ECO:0000313" key="4">
    <source>
        <dbReference type="Proteomes" id="UP000189761"/>
    </source>
</evidence>